<evidence type="ECO:0000313" key="2">
    <source>
        <dbReference type="EMBL" id="OMJ65777.1"/>
    </source>
</evidence>
<dbReference type="AlphaFoldDB" id="A0A1R2AMN2"/>
<dbReference type="Gene3D" id="1.10.510.10">
    <property type="entry name" value="Transferase(Phosphotransferase) domain 1"/>
    <property type="match status" value="1"/>
</dbReference>
<dbReference type="InterPro" id="IPR000719">
    <property type="entry name" value="Prot_kinase_dom"/>
</dbReference>
<dbReference type="SUPFAM" id="SSF56112">
    <property type="entry name" value="Protein kinase-like (PK-like)"/>
    <property type="match status" value="1"/>
</dbReference>
<dbReference type="Pfam" id="PF00069">
    <property type="entry name" value="Pkinase"/>
    <property type="match status" value="1"/>
</dbReference>
<dbReference type="GO" id="GO:0004674">
    <property type="term" value="F:protein serine/threonine kinase activity"/>
    <property type="evidence" value="ECO:0007669"/>
    <property type="project" value="TreeGrafter"/>
</dbReference>
<dbReference type="GO" id="GO:0005524">
    <property type="term" value="F:ATP binding"/>
    <property type="evidence" value="ECO:0007669"/>
    <property type="project" value="InterPro"/>
</dbReference>
<protein>
    <recommendedName>
        <fullName evidence="1">Protein kinase domain-containing protein</fullName>
    </recommendedName>
</protein>
<dbReference type="GO" id="GO:0005634">
    <property type="term" value="C:nucleus"/>
    <property type="evidence" value="ECO:0007669"/>
    <property type="project" value="TreeGrafter"/>
</dbReference>
<dbReference type="PANTHER" id="PTHR44167">
    <property type="entry name" value="OVARIAN-SPECIFIC SERINE/THREONINE-PROTEIN KINASE LOK-RELATED"/>
    <property type="match status" value="1"/>
</dbReference>
<gene>
    <name evidence="2" type="ORF">SteCoe_37635</name>
</gene>
<accession>A0A1R2AMN2</accession>
<dbReference type="GO" id="GO:0005737">
    <property type="term" value="C:cytoplasm"/>
    <property type="evidence" value="ECO:0007669"/>
    <property type="project" value="TreeGrafter"/>
</dbReference>
<dbReference type="EMBL" id="MPUH01001945">
    <property type="protein sequence ID" value="OMJ65777.1"/>
    <property type="molecule type" value="Genomic_DNA"/>
</dbReference>
<evidence type="ECO:0000313" key="3">
    <source>
        <dbReference type="Proteomes" id="UP000187209"/>
    </source>
</evidence>
<dbReference type="GO" id="GO:0044773">
    <property type="term" value="P:mitotic DNA damage checkpoint signaling"/>
    <property type="evidence" value="ECO:0007669"/>
    <property type="project" value="TreeGrafter"/>
</dbReference>
<sequence>MNSGWSFCSLNNSSYFLGNVETNLANGLGIYFEEFPIPNFILGLWNAGKLEQCYKVSNENFLAKAYSNQYERMSIIYSNIPFFTSESHYENRSEDDFIQDLLFKHQTYSIGEYTIKEYFIDYWPLLHGILKTMHFLNFFSKNPSSLEFKFGIYNPEEPRLNFCVMTELYAGTLANNLMKAKENFASIVEFVKLVNEMHLRKIAHNDINLQTLVYVEFPNPKICFNDFSKCQTFSSDIRSDDCFRDYYFTIKKDFKAPEVFTGERYNAFASDVYSTGLVILSIIVGKNLGLASHDEIKKVMNFNQDIPQILLKALQVIPKERCNMSVMLNEINIKGRRY</sequence>
<comment type="caution">
    <text evidence="2">The sequence shown here is derived from an EMBL/GenBank/DDBJ whole genome shotgun (WGS) entry which is preliminary data.</text>
</comment>
<keyword evidence="3" id="KW-1185">Reference proteome</keyword>
<proteinExistence type="predicted"/>
<reference evidence="2 3" key="1">
    <citation type="submission" date="2016-11" db="EMBL/GenBank/DDBJ databases">
        <title>The macronuclear genome of Stentor coeruleus: a giant cell with tiny introns.</title>
        <authorList>
            <person name="Slabodnick M."/>
            <person name="Ruby J.G."/>
            <person name="Reiff S.B."/>
            <person name="Swart E.C."/>
            <person name="Gosai S."/>
            <person name="Prabakaran S."/>
            <person name="Witkowska E."/>
            <person name="Larue G.E."/>
            <person name="Fisher S."/>
            <person name="Freeman R.M."/>
            <person name="Gunawardena J."/>
            <person name="Chu W."/>
            <person name="Stover N.A."/>
            <person name="Gregory B.D."/>
            <person name="Nowacki M."/>
            <person name="Derisi J."/>
            <person name="Roy S.W."/>
            <person name="Marshall W.F."/>
            <person name="Sood P."/>
        </authorList>
    </citation>
    <scope>NUCLEOTIDE SEQUENCE [LARGE SCALE GENOMIC DNA]</scope>
    <source>
        <strain evidence="2">WM001</strain>
    </source>
</reference>
<dbReference type="PROSITE" id="PS50011">
    <property type="entry name" value="PROTEIN_KINASE_DOM"/>
    <property type="match status" value="1"/>
</dbReference>
<dbReference type="Proteomes" id="UP000187209">
    <property type="component" value="Unassembled WGS sequence"/>
</dbReference>
<feature type="domain" description="Protein kinase" evidence="1">
    <location>
        <begin position="39"/>
        <end position="333"/>
    </location>
</feature>
<organism evidence="2 3">
    <name type="scientific">Stentor coeruleus</name>
    <dbReference type="NCBI Taxonomy" id="5963"/>
    <lineage>
        <taxon>Eukaryota</taxon>
        <taxon>Sar</taxon>
        <taxon>Alveolata</taxon>
        <taxon>Ciliophora</taxon>
        <taxon>Postciliodesmatophora</taxon>
        <taxon>Heterotrichea</taxon>
        <taxon>Heterotrichida</taxon>
        <taxon>Stentoridae</taxon>
        <taxon>Stentor</taxon>
    </lineage>
</organism>
<dbReference type="PANTHER" id="PTHR44167:SF24">
    <property type="entry name" value="SERINE_THREONINE-PROTEIN KINASE CHK2"/>
    <property type="match status" value="1"/>
</dbReference>
<dbReference type="InterPro" id="IPR011009">
    <property type="entry name" value="Kinase-like_dom_sf"/>
</dbReference>
<name>A0A1R2AMN2_9CILI</name>
<evidence type="ECO:0000259" key="1">
    <source>
        <dbReference type="PROSITE" id="PS50011"/>
    </source>
</evidence>